<evidence type="ECO:0000256" key="2">
    <source>
        <dbReference type="ARBA" id="ARBA00008055"/>
    </source>
</evidence>
<accession>A0A4Q1V380</accession>
<evidence type="ECO:0000256" key="5">
    <source>
        <dbReference type="ARBA" id="ARBA00023133"/>
    </source>
</evidence>
<comment type="subunit">
    <text evidence="11">Homooctamer.</text>
</comment>
<evidence type="ECO:0000256" key="6">
    <source>
        <dbReference type="ARBA" id="ARBA00023239"/>
    </source>
</evidence>
<keyword evidence="10" id="KW-0460">Magnesium</keyword>
<evidence type="ECO:0000256" key="8">
    <source>
        <dbReference type="ARBA" id="ARBA00047651"/>
    </source>
</evidence>
<keyword evidence="14" id="KW-1185">Reference proteome</keyword>
<evidence type="ECO:0000256" key="7">
    <source>
        <dbReference type="ARBA" id="ARBA00023244"/>
    </source>
</evidence>
<dbReference type="AlphaFoldDB" id="A0A4Q1V380"/>
<organism evidence="13 14">
    <name type="scientific">Bradyrhizobium betae</name>
    <dbReference type="NCBI Taxonomy" id="244734"/>
    <lineage>
        <taxon>Bacteria</taxon>
        <taxon>Pseudomonadati</taxon>
        <taxon>Pseudomonadota</taxon>
        <taxon>Alphaproteobacteria</taxon>
        <taxon>Hyphomicrobiales</taxon>
        <taxon>Nitrobacteraceae</taxon>
        <taxon>Bradyrhizobium</taxon>
    </lineage>
</organism>
<evidence type="ECO:0000256" key="10">
    <source>
        <dbReference type="PIRSR" id="PIRSR001415-5"/>
    </source>
</evidence>
<protein>
    <recommendedName>
        <fullName evidence="4 11">Delta-aminolevulinic acid dehydratase</fullName>
        <ecNumber evidence="3 11">4.2.1.24</ecNumber>
    </recommendedName>
</protein>
<dbReference type="SUPFAM" id="SSF51569">
    <property type="entry name" value="Aldolase"/>
    <property type="match status" value="1"/>
</dbReference>
<dbReference type="InterPro" id="IPR030656">
    <property type="entry name" value="ALAD_AS"/>
</dbReference>
<keyword evidence="6 11" id="KW-0456">Lyase</keyword>
<name>A0A4Q1V380_9BRAD</name>
<dbReference type="GO" id="GO:0004655">
    <property type="term" value="F:porphobilinogen synthase activity"/>
    <property type="evidence" value="ECO:0007669"/>
    <property type="project" value="UniProtKB-EC"/>
</dbReference>
<proteinExistence type="inferred from homology"/>
<dbReference type="InterPro" id="IPR013785">
    <property type="entry name" value="Aldolase_TIM"/>
</dbReference>
<keyword evidence="5" id="KW-0350">Heme biosynthesis</keyword>
<keyword evidence="7 11" id="KW-0627">Porphyrin biosynthesis</keyword>
<dbReference type="PANTHER" id="PTHR11458">
    <property type="entry name" value="DELTA-AMINOLEVULINIC ACID DEHYDRATASE"/>
    <property type="match status" value="1"/>
</dbReference>
<dbReference type="EC" id="4.2.1.24" evidence="3 11"/>
<dbReference type="EMBL" id="MZXW01000022">
    <property type="protein sequence ID" value="RXT44896.1"/>
    <property type="molecule type" value="Genomic_DNA"/>
</dbReference>
<evidence type="ECO:0000313" key="14">
    <source>
        <dbReference type="Proteomes" id="UP000290819"/>
    </source>
</evidence>
<feature type="active site" description="Schiff-base intermediate with substrate" evidence="9">
    <location>
        <position position="275"/>
    </location>
</feature>
<keyword evidence="10" id="KW-0479">Metal-binding</keyword>
<dbReference type="UniPathway" id="UPA00251">
    <property type="reaction ID" value="UER00318"/>
</dbReference>
<dbReference type="PRINTS" id="PR00144">
    <property type="entry name" value="DALDHYDRTASE"/>
</dbReference>
<dbReference type="Pfam" id="PF00490">
    <property type="entry name" value="ALAD"/>
    <property type="match status" value="1"/>
</dbReference>
<dbReference type="OrthoDB" id="9805001at2"/>
<evidence type="ECO:0000256" key="9">
    <source>
        <dbReference type="PIRSR" id="PIRSR001415-1"/>
    </source>
</evidence>
<dbReference type="NCBIfam" id="NF006762">
    <property type="entry name" value="PRK09283.1"/>
    <property type="match status" value="1"/>
</dbReference>
<dbReference type="Gene3D" id="3.20.20.70">
    <property type="entry name" value="Aldolase class I"/>
    <property type="match status" value="1"/>
</dbReference>
<gene>
    <name evidence="13" type="ORF">B5V03_20145</name>
</gene>
<evidence type="ECO:0000256" key="1">
    <source>
        <dbReference type="ARBA" id="ARBA00004694"/>
    </source>
</evidence>
<dbReference type="SMART" id="SM01004">
    <property type="entry name" value="ALAD"/>
    <property type="match status" value="1"/>
</dbReference>
<comment type="caution">
    <text evidence="13">The sequence shown here is derived from an EMBL/GenBank/DDBJ whole genome shotgun (WGS) entry which is preliminary data.</text>
</comment>
<dbReference type="PANTHER" id="PTHR11458:SF0">
    <property type="entry name" value="DELTA-AMINOLEVULINIC ACID DEHYDRATASE"/>
    <property type="match status" value="1"/>
</dbReference>
<evidence type="ECO:0000313" key="13">
    <source>
        <dbReference type="EMBL" id="RXT44896.1"/>
    </source>
</evidence>
<evidence type="ECO:0000256" key="12">
    <source>
        <dbReference type="RuleBase" id="RU004161"/>
    </source>
</evidence>
<dbReference type="Proteomes" id="UP000290819">
    <property type="component" value="Unassembled WGS sequence"/>
</dbReference>
<dbReference type="RefSeq" id="WP_129272173.1">
    <property type="nucleotide sequence ID" value="NZ_MZXW01000022.1"/>
</dbReference>
<evidence type="ECO:0000256" key="4">
    <source>
        <dbReference type="ARBA" id="ARBA00020771"/>
    </source>
</evidence>
<dbReference type="PROSITE" id="PS00169">
    <property type="entry name" value="D_ALA_DEHYDRATASE"/>
    <property type="match status" value="1"/>
</dbReference>
<dbReference type="PIRSF" id="PIRSF001415">
    <property type="entry name" value="Porphbilin_synth"/>
    <property type="match status" value="1"/>
</dbReference>
<reference evidence="13 14" key="1">
    <citation type="submission" date="2017-03" db="EMBL/GenBank/DDBJ databases">
        <authorList>
            <person name="Safronova V.I."/>
            <person name="Sazanova A.L."/>
            <person name="Chirak E.R."/>
        </authorList>
    </citation>
    <scope>NUCLEOTIDE SEQUENCE [LARGE SCALE GENOMIC DNA]</scope>
    <source>
        <strain evidence="13 14">Opo-243</strain>
    </source>
</reference>
<comment type="pathway">
    <text evidence="1">Porphyrin-containing compound metabolism; protoporphyrin-IX biosynthesis; coproporphyrinogen-III from 5-aminolevulinate: step 1/4.</text>
</comment>
<comment type="catalytic activity">
    <reaction evidence="8 11">
        <text>2 5-aminolevulinate = porphobilinogen + 2 H2O + H(+)</text>
        <dbReference type="Rhea" id="RHEA:24064"/>
        <dbReference type="ChEBI" id="CHEBI:15377"/>
        <dbReference type="ChEBI" id="CHEBI:15378"/>
        <dbReference type="ChEBI" id="CHEBI:58126"/>
        <dbReference type="ChEBI" id="CHEBI:356416"/>
        <dbReference type="EC" id="4.2.1.24"/>
    </reaction>
</comment>
<dbReference type="GO" id="GO:0006782">
    <property type="term" value="P:protoporphyrinogen IX biosynthetic process"/>
    <property type="evidence" value="ECO:0007669"/>
    <property type="project" value="UniProtKB-UniPathway"/>
</dbReference>
<feature type="active site" description="Schiff-base intermediate with substrate" evidence="9">
    <location>
        <position position="221"/>
    </location>
</feature>
<sequence>MAIKYGRPIELREVSRRDGTAASPALDLTIRPRRNRKAEWARRMVRENVLTTDDLIWPLFLIDGDNKREQIASMPGVERLSVDQAVRDAERAMKLTIPCLALFPYTDPSLRDEDGSEATNPDNLVCQAVRAIKKEFPEIGILCDVALDPFTSHGHDGLISDGKILNDETVAVLVRQALVQAEAGCDIIAPSDMMDGRVAAIREGLDRTGLLDVQIMAYAAKYASAFYGPFRDAIGSAKTLTGDKRTYQMDSANTDEALREVELDISEGADMVMVKPGMPYLDVVRRVKDTFAMPTFAYQVSGEYAMIAAAANNGWLDGERAMMESLLAFKRAGADGVLSYFAPKVAEKLRAQG</sequence>
<dbReference type="CDD" id="cd04823">
    <property type="entry name" value="ALAD_PBGS_aspartate_rich"/>
    <property type="match status" value="1"/>
</dbReference>
<evidence type="ECO:0000256" key="3">
    <source>
        <dbReference type="ARBA" id="ARBA00012053"/>
    </source>
</evidence>
<dbReference type="GO" id="GO:0005829">
    <property type="term" value="C:cytosol"/>
    <property type="evidence" value="ECO:0007669"/>
    <property type="project" value="TreeGrafter"/>
</dbReference>
<evidence type="ECO:0000256" key="11">
    <source>
        <dbReference type="RuleBase" id="RU000515"/>
    </source>
</evidence>
<dbReference type="FunFam" id="3.20.20.70:FF:000019">
    <property type="entry name" value="Delta-aminolevulinic acid dehydratase"/>
    <property type="match status" value="1"/>
</dbReference>
<feature type="binding site" evidence="10">
    <location>
        <position position="260"/>
    </location>
    <ligand>
        <name>Mg(2+)</name>
        <dbReference type="ChEBI" id="CHEBI:18420"/>
    </ligand>
</feature>
<dbReference type="InterPro" id="IPR001731">
    <property type="entry name" value="ALAD"/>
</dbReference>
<comment type="similarity">
    <text evidence="2 12">Belongs to the ALAD family.</text>
</comment>
<dbReference type="GO" id="GO:0008270">
    <property type="term" value="F:zinc ion binding"/>
    <property type="evidence" value="ECO:0007669"/>
    <property type="project" value="TreeGrafter"/>
</dbReference>